<dbReference type="NCBIfam" id="NF040507">
    <property type="entry name" value="LBP_cg2779_fam"/>
    <property type="match status" value="1"/>
</dbReference>
<reference evidence="1" key="1">
    <citation type="journal article" date="2022" name="Int. J. Syst. Evol. Microbiol.">
        <title>Apilactobacillus apisilvae sp. nov., Nicolia spurrieriana gen. nov. sp. nov., Bombilactobacillus folatiphilus sp. nov. and Bombilactobacillus thymidiniphilus sp. nov., four new lactic acid bacterial isolates from stingless bees Tetragonula carbonaria and Austroplebeia australis.</title>
        <authorList>
            <person name="Oliphant S.A."/>
            <person name="Watson-Haigh N.S."/>
            <person name="Sumby K.M."/>
            <person name="Gardner J."/>
            <person name="Groom S."/>
            <person name="Jiranek V."/>
        </authorList>
    </citation>
    <scope>NUCLEOTIDE SEQUENCE</scope>
    <source>
        <strain evidence="1">SGEP1_A5</strain>
    </source>
</reference>
<evidence type="ECO:0000313" key="1">
    <source>
        <dbReference type="EMBL" id="UQS86279.1"/>
    </source>
</evidence>
<proteinExistence type="predicted"/>
<name>A0A976X501_9LACO</name>
<protein>
    <submittedName>
        <fullName evidence="1">LBP_cg2779 family protein</fullName>
    </submittedName>
</protein>
<dbReference type="RefSeq" id="WP_260116088.1">
    <property type="nucleotide sequence ID" value="NZ_CP093361.1"/>
</dbReference>
<dbReference type="InterPro" id="IPR059218">
    <property type="entry name" value="LBP_cg2779-like"/>
</dbReference>
<gene>
    <name evidence="1" type="ORF">MOO44_04980</name>
</gene>
<dbReference type="AlphaFoldDB" id="A0A976X501"/>
<dbReference type="KEGG" id="lbe:MOO44_04980"/>
<dbReference type="Proteomes" id="UP000831181">
    <property type="component" value="Chromosome"/>
</dbReference>
<keyword evidence="2" id="KW-1185">Reference proteome</keyword>
<accession>A0A976X501</accession>
<evidence type="ECO:0000313" key="2">
    <source>
        <dbReference type="Proteomes" id="UP000831181"/>
    </source>
</evidence>
<dbReference type="EMBL" id="CP093361">
    <property type="protein sequence ID" value="UQS86279.1"/>
    <property type="molecule type" value="Genomic_DNA"/>
</dbReference>
<organism evidence="1 2">
    <name type="scientific">Nicoliella spurrieriana</name>
    <dbReference type="NCBI Taxonomy" id="2925830"/>
    <lineage>
        <taxon>Bacteria</taxon>
        <taxon>Bacillati</taxon>
        <taxon>Bacillota</taxon>
        <taxon>Bacilli</taxon>
        <taxon>Lactobacillales</taxon>
        <taxon>Lactobacillaceae</taxon>
        <taxon>Nicoliella</taxon>
    </lineage>
</organism>
<sequence length="68" mass="7980">MTNGISTISKEIIDFQKDTAWPDTQLAFNLHISVERLHDIKSMEKQPTNEEKELIENFIENNQDNFTK</sequence>